<gene>
    <name evidence="4" type="ORF">A5880_001232</name>
    <name evidence="5" type="ORF">A5880_002205</name>
</gene>
<dbReference type="Proteomes" id="UP000195139">
    <property type="component" value="Unassembled WGS sequence"/>
</dbReference>
<reference evidence="4 6" key="2">
    <citation type="submission" date="2018-07" db="EMBL/GenBank/DDBJ databases">
        <title>The Genome Sequence of Enterococcus sp. DIV0659b.</title>
        <authorList>
            <consortium name="The Broad Institute Genomics Platform"/>
            <consortium name="The Broad Institute Genomic Center for Infectious Diseases"/>
            <person name="Earl A."/>
            <person name="Manson A."/>
            <person name="Schwartman J."/>
            <person name="Gilmore M."/>
            <person name="Abouelleil A."/>
            <person name="Cao P."/>
            <person name="Chapman S."/>
            <person name="Cusick C."/>
            <person name="Shea T."/>
            <person name="Young S."/>
            <person name="Neafsey D."/>
            <person name="Nusbaum C."/>
            <person name="Birren B."/>
        </authorList>
    </citation>
    <scope>NUCLEOTIDE SEQUENCE [LARGE SCALE GENOMIC DNA]</scope>
    <source>
        <strain evidence="4 6">4G2_DIV0659</strain>
    </source>
</reference>
<dbReference type="PROSITE" id="PS00012">
    <property type="entry name" value="PHOSPHOPANTETHEINE"/>
    <property type="match status" value="1"/>
</dbReference>
<sequence length="99" mass="11255">MTEQNVKVAKESLEMKVLEMIIDKLDLDDVDVENFDFEAPIFESYSDEEIGLGLDSVDALELVVGLNEVFELKVSDEDMAIFRSVQSIADYVREEKGME</sequence>
<name>A0A242CCF2_9ENTE</name>
<feature type="domain" description="Carrier" evidence="3">
    <location>
        <begin position="11"/>
        <end position="96"/>
    </location>
</feature>
<dbReference type="PROSITE" id="PS50075">
    <property type="entry name" value="CARRIER"/>
    <property type="match status" value="1"/>
</dbReference>
<evidence type="ECO:0000313" key="5">
    <source>
        <dbReference type="EMBL" id="OTO07935.1"/>
    </source>
</evidence>
<reference evidence="5" key="1">
    <citation type="submission" date="2017-05" db="EMBL/GenBank/DDBJ databases">
        <title>The Genome Sequence of Enterococcus sp. 4G2_DIV0659.</title>
        <authorList>
            <consortium name="The Broad Institute Genomics Platform"/>
            <consortium name="The Broad Institute Genomic Center for Infectious Diseases"/>
            <person name="Earl A."/>
            <person name="Manson A."/>
            <person name="Schwartman J."/>
            <person name="Gilmore M."/>
            <person name="Abouelleil A."/>
            <person name="Cao P."/>
            <person name="Chapman S."/>
            <person name="Cusick C."/>
            <person name="Shea T."/>
            <person name="Young S."/>
            <person name="Neafsey D."/>
            <person name="Nusbaum C."/>
            <person name="Birren B."/>
        </authorList>
    </citation>
    <scope>NUCLEOTIDE SEQUENCE [LARGE SCALE GENOMIC DNA]</scope>
    <source>
        <strain evidence="5">4G2_DIV0659</strain>
    </source>
</reference>
<evidence type="ECO:0000259" key="3">
    <source>
        <dbReference type="PROSITE" id="PS50075"/>
    </source>
</evidence>
<dbReference type="EMBL" id="NGLE02000001">
    <property type="protein sequence ID" value="MEI5993685.1"/>
    <property type="molecule type" value="Genomic_DNA"/>
</dbReference>
<dbReference type="AlphaFoldDB" id="A0A242CCF2"/>
<evidence type="ECO:0000256" key="2">
    <source>
        <dbReference type="ARBA" id="ARBA00022553"/>
    </source>
</evidence>
<dbReference type="SUPFAM" id="SSF47336">
    <property type="entry name" value="ACP-like"/>
    <property type="match status" value="1"/>
</dbReference>
<dbReference type="Pfam" id="PF00550">
    <property type="entry name" value="PP-binding"/>
    <property type="match status" value="1"/>
</dbReference>
<evidence type="ECO:0000313" key="6">
    <source>
        <dbReference type="Proteomes" id="UP000195139"/>
    </source>
</evidence>
<dbReference type="STRING" id="1834181.A5880_002205"/>
<comment type="caution">
    <text evidence="5">The sequence shown here is derived from an EMBL/GenBank/DDBJ whole genome shotgun (WGS) entry which is preliminary data.</text>
</comment>
<dbReference type="InterPro" id="IPR036736">
    <property type="entry name" value="ACP-like_sf"/>
</dbReference>
<evidence type="ECO:0000313" key="4">
    <source>
        <dbReference type="EMBL" id="MEI5993685.1"/>
    </source>
</evidence>
<dbReference type="InterPro" id="IPR009081">
    <property type="entry name" value="PP-bd_ACP"/>
</dbReference>
<proteinExistence type="predicted"/>
<protein>
    <submittedName>
        <fullName evidence="5">Acyl carrier protein</fullName>
    </submittedName>
</protein>
<keyword evidence="1" id="KW-0596">Phosphopantetheine</keyword>
<dbReference type="Gene3D" id="1.10.1200.10">
    <property type="entry name" value="ACP-like"/>
    <property type="match status" value="1"/>
</dbReference>
<dbReference type="InterPro" id="IPR006162">
    <property type="entry name" value="Ppantetheine_attach_site"/>
</dbReference>
<accession>A0A242CCF2</accession>
<dbReference type="RefSeq" id="WP_179190453.1">
    <property type="nucleotide sequence ID" value="NZ_NGLE02000001.1"/>
</dbReference>
<keyword evidence="2" id="KW-0597">Phosphoprotein</keyword>
<dbReference type="EMBL" id="NGLE01000003">
    <property type="protein sequence ID" value="OTO07935.1"/>
    <property type="molecule type" value="Genomic_DNA"/>
</dbReference>
<evidence type="ECO:0000256" key="1">
    <source>
        <dbReference type="ARBA" id="ARBA00022450"/>
    </source>
</evidence>
<organism evidence="5">
    <name type="scientific">Candidatus Enterococcus mansonii</name>
    <dbReference type="NCBI Taxonomy" id="1834181"/>
    <lineage>
        <taxon>Bacteria</taxon>
        <taxon>Bacillati</taxon>
        <taxon>Bacillota</taxon>
        <taxon>Bacilli</taxon>
        <taxon>Lactobacillales</taxon>
        <taxon>Enterococcaceae</taxon>
        <taxon>Enterococcus</taxon>
    </lineage>
</organism>
<keyword evidence="6" id="KW-1185">Reference proteome</keyword>